<protein>
    <submittedName>
        <fullName evidence="1">Uncharacterized protein</fullName>
    </submittedName>
</protein>
<reference evidence="1 2" key="1">
    <citation type="submission" date="2016-10" db="EMBL/GenBank/DDBJ databases">
        <authorList>
            <person name="de Groot N.N."/>
        </authorList>
    </citation>
    <scope>NUCLEOTIDE SEQUENCE [LARGE SCALE GENOMIC DNA]</scope>
    <source>
        <strain evidence="1 2">DSM 44993</strain>
    </source>
</reference>
<accession>A0A1H8YEH1</accession>
<keyword evidence="2" id="KW-1185">Reference proteome</keyword>
<proteinExistence type="predicted"/>
<gene>
    <name evidence="1" type="ORF">SAMN04489732_114186</name>
</gene>
<evidence type="ECO:0000313" key="1">
    <source>
        <dbReference type="EMBL" id="SEP50535.1"/>
    </source>
</evidence>
<dbReference type="EMBL" id="FOEF01000014">
    <property type="protein sequence ID" value="SEP50535.1"/>
    <property type="molecule type" value="Genomic_DNA"/>
</dbReference>
<dbReference type="Proteomes" id="UP000198582">
    <property type="component" value="Unassembled WGS sequence"/>
</dbReference>
<evidence type="ECO:0000313" key="2">
    <source>
        <dbReference type="Proteomes" id="UP000198582"/>
    </source>
</evidence>
<dbReference type="AlphaFoldDB" id="A0A1H8YEH1"/>
<organism evidence="1 2">
    <name type="scientific">Amycolatopsis saalfeldensis</name>
    <dbReference type="NCBI Taxonomy" id="394193"/>
    <lineage>
        <taxon>Bacteria</taxon>
        <taxon>Bacillati</taxon>
        <taxon>Actinomycetota</taxon>
        <taxon>Actinomycetes</taxon>
        <taxon>Pseudonocardiales</taxon>
        <taxon>Pseudonocardiaceae</taxon>
        <taxon>Amycolatopsis</taxon>
    </lineage>
</organism>
<sequence>MRGWQLADIVLNLPFGAAANEADPPHLLGERKRAALCGVAEVVVGVRLGARRLVAGFGRQQRCREAGDHSRELVDVGGIAANAAHHQVAPSPAGASALPGLPARRVGGAFLLQFDCSRDVGGVVVGLVRVARLSAHERPLRAHEVRAWRRFMGLLVGDRNRRHSGRSQPLTPAVAGPREAGFAATRARTMTCVEQAGIAEAVTISGPLLPEYVCAGPALVAVLDSRRSAGPGALSNGC</sequence>
<name>A0A1H8YEH1_9PSEU</name>